<evidence type="ECO:0000313" key="10">
    <source>
        <dbReference type="EMBL" id="WEW55387.1"/>
    </source>
</evidence>
<dbReference type="GO" id="GO:0004497">
    <property type="term" value="F:monooxygenase activity"/>
    <property type="evidence" value="ECO:0007669"/>
    <property type="project" value="UniProtKB-KW"/>
</dbReference>
<accession>A0AAF0DD79</accession>
<dbReference type="PROSITE" id="PS00086">
    <property type="entry name" value="CYTOCHROME_P450"/>
    <property type="match status" value="1"/>
</dbReference>
<dbReference type="CDD" id="cd11065">
    <property type="entry name" value="CYP64-like"/>
    <property type="match status" value="1"/>
</dbReference>
<keyword evidence="7 8" id="KW-0349">Heme</keyword>
<keyword evidence="11" id="KW-1185">Reference proteome</keyword>
<keyword evidence="9" id="KW-0732">Signal</keyword>
<feature type="signal peptide" evidence="9">
    <location>
        <begin position="1"/>
        <end position="26"/>
    </location>
</feature>
<keyword evidence="6 8" id="KW-0503">Monooxygenase</keyword>
<keyword evidence="4 8" id="KW-0560">Oxidoreductase</keyword>
<name>A0AAF0DD79_9EURO</name>
<dbReference type="PRINTS" id="PR00385">
    <property type="entry name" value="P450"/>
</dbReference>
<reference evidence="10" key="1">
    <citation type="submission" date="2023-03" db="EMBL/GenBank/DDBJ databases">
        <title>Emydomyces testavorans Genome Sequence.</title>
        <authorList>
            <person name="Hoyer L."/>
        </authorList>
    </citation>
    <scope>NUCLEOTIDE SEQUENCE</scope>
    <source>
        <strain evidence="10">16-2883</strain>
    </source>
</reference>
<dbReference type="Proteomes" id="UP001219355">
    <property type="component" value="Chromosome 1"/>
</dbReference>
<evidence type="ECO:0000256" key="6">
    <source>
        <dbReference type="ARBA" id="ARBA00023033"/>
    </source>
</evidence>
<dbReference type="Pfam" id="PF00067">
    <property type="entry name" value="p450"/>
    <property type="match status" value="1"/>
</dbReference>
<dbReference type="InterPro" id="IPR002401">
    <property type="entry name" value="Cyt_P450_E_grp-I"/>
</dbReference>
<dbReference type="SUPFAM" id="SSF48264">
    <property type="entry name" value="Cytochrome P450"/>
    <property type="match status" value="1"/>
</dbReference>
<feature type="binding site" description="axial binding residue" evidence="7">
    <location>
        <position position="472"/>
    </location>
    <ligand>
        <name>heme</name>
        <dbReference type="ChEBI" id="CHEBI:30413"/>
    </ligand>
    <ligandPart>
        <name>Fe</name>
        <dbReference type="ChEBI" id="CHEBI:18248"/>
    </ligandPart>
</feature>
<evidence type="ECO:0000256" key="9">
    <source>
        <dbReference type="SAM" id="SignalP"/>
    </source>
</evidence>
<dbReference type="InterPro" id="IPR017972">
    <property type="entry name" value="Cyt_P450_CS"/>
</dbReference>
<evidence type="ECO:0000256" key="5">
    <source>
        <dbReference type="ARBA" id="ARBA00023004"/>
    </source>
</evidence>
<organism evidence="10 11">
    <name type="scientific">Emydomyces testavorans</name>
    <dbReference type="NCBI Taxonomy" id="2070801"/>
    <lineage>
        <taxon>Eukaryota</taxon>
        <taxon>Fungi</taxon>
        <taxon>Dikarya</taxon>
        <taxon>Ascomycota</taxon>
        <taxon>Pezizomycotina</taxon>
        <taxon>Eurotiomycetes</taxon>
        <taxon>Eurotiomycetidae</taxon>
        <taxon>Onygenales</taxon>
        <taxon>Nannizziopsiaceae</taxon>
        <taxon>Emydomyces</taxon>
    </lineage>
</organism>
<gene>
    <name evidence="10" type="ORF">PRK78_000817</name>
</gene>
<evidence type="ECO:0000256" key="8">
    <source>
        <dbReference type="RuleBase" id="RU000461"/>
    </source>
</evidence>
<dbReference type="GO" id="GO:0020037">
    <property type="term" value="F:heme binding"/>
    <property type="evidence" value="ECO:0007669"/>
    <property type="project" value="InterPro"/>
</dbReference>
<dbReference type="InterPro" id="IPR036396">
    <property type="entry name" value="Cyt_P450_sf"/>
</dbReference>
<comment type="similarity">
    <text evidence="2 8">Belongs to the cytochrome P450 family.</text>
</comment>
<evidence type="ECO:0000256" key="3">
    <source>
        <dbReference type="ARBA" id="ARBA00022723"/>
    </source>
</evidence>
<dbReference type="EMBL" id="CP120627">
    <property type="protein sequence ID" value="WEW55387.1"/>
    <property type="molecule type" value="Genomic_DNA"/>
</dbReference>
<dbReference type="PANTHER" id="PTHR46300">
    <property type="entry name" value="P450, PUTATIVE (EUROFUNG)-RELATED-RELATED"/>
    <property type="match status" value="1"/>
</dbReference>
<dbReference type="InterPro" id="IPR050364">
    <property type="entry name" value="Cytochrome_P450_fung"/>
</dbReference>
<evidence type="ECO:0008006" key="12">
    <source>
        <dbReference type="Google" id="ProtNLM"/>
    </source>
</evidence>
<comment type="cofactor">
    <cofactor evidence="1 7">
        <name>heme</name>
        <dbReference type="ChEBI" id="CHEBI:30413"/>
    </cofactor>
</comment>
<dbReference type="Gene3D" id="1.10.630.10">
    <property type="entry name" value="Cytochrome P450"/>
    <property type="match status" value="1"/>
</dbReference>
<protein>
    <recommendedName>
        <fullName evidence="12">Cytochrome P450</fullName>
    </recommendedName>
</protein>
<evidence type="ECO:0000256" key="7">
    <source>
        <dbReference type="PIRSR" id="PIRSR602401-1"/>
    </source>
</evidence>
<feature type="chain" id="PRO_5042272838" description="Cytochrome P450" evidence="9">
    <location>
        <begin position="27"/>
        <end position="548"/>
    </location>
</feature>
<keyword evidence="3 7" id="KW-0479">Metal-binding</keyword>
<dbReference type="AlphaFoldDB" id="A0AAF0DD79"/>
<evidence type="ECO:0000313" key="11">
    <source>
        <dbReference type="Proteomes" id="UP001219355"/>
    </source>
</evidence>
<sequence length="548" mass="63279">MMISLSHLLWLALVTFILQFVARILSNRQRKRGAKVPPGPKDIKCQFTYWIVAFGFNNWLTSAKGWPFLGSAPALAAVDTNGIIGIFKKWAEQYGSITQFSAMGDKQVILTEEKDARELFVRRGTKYSDRGAPHAVEYISMRQNPGFRPKDDGWRRQRSMIQSAINITSINKYQSLMDDEATFTLNALLQSPDSFHGEFLRYSYSVLTTSLLGFSIRSPSDHHFIHHNETFTAELMNSFRPDCFPSNVFPVLRKMPMWLMPSLRTMERLRKEYVGEMWAFRRKIEKLVKDGSATDCIYKHFLLHRDQYSVTDEESVHTFQAMIDGGTRSPHNNLLTFLFLMMEFPEWQKKLQEEVDKVVGKDRMPTYKDIPNLPTVRAIVKETVRYRSIVAEMGIGHCLQADDIYKGYFFEKGTIFNALFTSILMDKDIYPDGELFNPARWLEPSYPTYKEPLTTYPNCQGFAAFGYGRRACPGVDFAERTLVIMFAKLGWTLNIGWPTDENGNERREKLQYEPVPAPRPLKFGCKLEARDADRAKIVEETARQLNLR</sequence>
<dbReference type="GO" id="GO:0016705">
    <property type="term" value="F:oxidoreductase activity, acting on paired donors, with incorporation or reduction of molecular oxygen"/>
    <property type="evidence" value="ECO:0007669"/>
    <property type="project" value="InterPro"/>
</dbReference>
<dbReference type="PRINTS" id="PR00463">
    <property type="entry name" value="EP450I"/>
</dbReference>
<keyword evidence="5 7" id="KW-0408">Iron</keyword>
<dbReference type="GO" id="GO:0005506">
    <property type="term" value="F:iron ion binding"/>
    <property type="evidence" value="ECO:0007669"/>
    <property type="project" value="InterPro"/>
</dbReference>
<evidence type="ECO:0000256" key="2">
    <source>
        <dbReference type="ARBA" id="ARBA00010617"/>
    </source>
</evidence>
<dbReference type="InterPro" id="IPR001128">
    <property type="entry name" value="Cyt_P450"/>
</dbReference>
<proteinExistence type="inferred from homology"/>
<evidence type="ECO:0000256" key="1">
    <source>
        <dbReference type="ARBA" id="ARBA00001971"/>
    </source>
</evidence>
<evidence type="ECO:0000256" key="4">
    <source>
        <dbReference type="ARBA" id="ARBA00023002"/>
    </source>
</evidence>
<dbReference type="PANTHER" id="PTHR46300:SF2">
    <property type="entry name" value="CYTOCHROME P450 MONOOXYGENASE ALNH-RELATED"/>
    <property type="match status" value="1"/>
</dbReference>